<gene>
    <name evidence="1" type="ORF">DM01DRAFT_1346533</name>
</gene>
<reference evidence="1 2" key="1">
    <citation type="submission" date="2016-07" db="EMBL/GenBank/DDBJ databases">
        <title>Pervasive Adenine N6-methylation of Active Genes in Fungi.</title>
        <authorList>
            <consortium name="DOE Joint Genome Institute"/>
            <person name="Mondo S.J."/>
            <person name="Dannebaum R.O."/>
            <person name="Kuo R.C."/>
            <person name="Labutti K."/>
            <person name="Haridas S."/>
            <person name="Kuo A."/>
            <person name="Salamov A."/>
            <person name="Ahrendt S.R."/>
            <person name="Lipzen A."/>
            <person name="Sullivan W."/>
            <person name="Andreopoulos W.B."/>
            <person name="Clum A."/>
            <person name="Lindquist E."/>
            <person name="Daum C."/>
            <person name="Ramamoorthy G.K."/>
            <person name="Gryganskyi A."/>
            <person name="Culley D."/>
            <person name="Magnuson J.K."/>
            <person name="James T.Y."/>
            <person name="O'Malley M.A."/>
            <person name="Stajich J.E."/>
            <person name="Spatafora J.W."/>
            <person name="Visel A."/>
            <person name="Grigoriev I.V."/>
        </authorList>
    </citation>
    <scope>NUCLEOTIDE SEQUENCE [LARGE SCALE GENOMIC DNA]</scope>
    <source>
        <strain evidence="1 2">NRRL 3301</strain>
    </source>
</reference>
<evidence type="ECO:0000313" key="2">
    <source>
        <dbReference type="Proteomes" id="UP000242146"/>
    </source>
</evidence>
<accession>A0A1X2GG23</accession>
<protein>
    <submittedName>
        <fullName evidence="1">Uncharacterized protein</fullName>
    </submittedName>
</protein>
<dbReference type="EMBL" id="MCGT01000017">
    <property type="protein sequence ID" value="ORX52871.1"/>
    <property type="molecule type" value="Genomic_DNA"/>
</dbReference>
<name>A0A1X2GG23_9FUNG</name>
<keyword evidence="2" id="KW-1185">Reference proteome</keyword>
<sequence length="234" mass="27437">MNLWPGGLRWCRFGFPFAPSSASFIDDNGKCVYKRSEESAFINNYNPYVLALAKCNRDVEVNKGYKAMSYLCKYRYLTKFDTGQSFELVDSNESTPETAYFQHFRGRYVIKRKKHMDESNPNDLVYKTHIEKYVCRPITEECERLTMPEFFTQYAPYYGNVTGSSVLRGTDRSKWKKRQRGSSIWRTPFLASTSGEAFFYQRILLNISFRQMQEVLDIEAYGTYKAHKKVTVEV</sequence>
<organism evidence="1 2">
    <name type="scientific">Hesseltinella vesiculosa</name>
    <dbReference type="NCBI Taxonomy" id="101127"/>
    <lineage>
        <taxon>Eukaryota</taxon>
        <taxon>Fungi</taxon>
        <taxon>Fungi incertae sedis</taxon>
        <taxon>Mucoromycota</taxon>
        <taxon>Mucoromycotina</taxon>
        <taxon>Mucoromycetes</taxon>
        <taxon>Mucorales</taxon>
        <taxon>Cunninghamellaceae</taxon>
        <taxon>Hesseltinella</taxon>
    </lineage>
</organism>
<dbReference type="OrthoDB" id="2280876at2759"/>
<dbReference type="AlphaFoldDB" id="A0A1X2GG23"/>
<dbReference type="Proteomes" id="UP000242146">
    <property type="component" value="Unassembled WGS sequence"/>
</dbReference>
<proteinExistence type="predicted"/>
<comment type="caution">
    <text evidence="1">The sequence shown here is derived from an EMBL/GenBank/DDBJ whole genome shotgun (WGS) entry which is preliminary data.</text>
</comment>
<evidence type="ECO:0000313" key="1">
    <source>
        <dbReference type="EMBL" id="ORX52871.1"/>
    </source>
</evidence>